<feature type="repeat" description="Solcar" evidence="6">
    <location>
        <begin position="157"/>
        <end position="241"/>
    </location>
</feature>
<evidence type="ECO:0000256" key="4">
    <source>
        <dbReference type="ARBA" id="ARBA00022737"/>
    </source>
</evidence>
<comment type="similarity">
    <text evidence="7">Belongs to the mitochondrial carrier (TC 2.A.29) family.</text>
</comment>
<dbReference type="PANTHER" id="PTHR24089">
    <property type="entry name" value="SOLUTE CARRIER FAMILY 25"/>
    <property type="match status" value="1"/>
</dbReference>
<dbReference type="InterPro" id="IPR018108">
    <property type="entry name" value="MCP_transmembrane"/>
</dbReference>
<dbReference type="Proteomes" id="UP000682877">
    <property type="component" value="Chromosome 3"/>
</dbReference>
<dbReference type="PROSITE" id="PS50920">
    <property type="entry name" value="SOLCAR"/>
    <property type="match status" value="3"/>
</dbReference>
<feature type="transmembrane region" description="Helical" evidence="8">
    <location>
        <begin position="213"/>
        <end position="235"/>
    </location>
</feature>
<evidence type="ECO:0000256" key="7">
    <source>
        <dbReference type="RuleBase" id="RU000488"/>
    </source>
</evidence>
<feature type="repeat" description="Solcar" evidence="6">
    <location>
        <begin position="46"/>
        <end position="129"/>
    </location>
</feature>
<keyword evidence="2 7" id="KW-0813">Transport</keyword>
<keyword evidence="4" id="KW-0677">Repeat</keyword>
<name>A0A8S2A0I7_ARAAE</name>
<dbReference type="Pfam" id="PF00153">
    <property type="entry name" value="Mito_carr"/>
    <property type="match status" value="3"/>
</dbReference>
<evidence type="ECO:0000256" key="5">
    <source>
        <dbReference type="ARBA" id="ARBA00023136"/>
    </source>
</evidence>
<keyword evidence="5 6" id="KW-0472">Membrane</keyword>
<dbReference type="GO" id="GO:0055085">
    <property type="term" value="P:transmembrane transport"/>
    <property type="evidence" value="ECO:0007669"/>
    <property type="project" value="InterPro"/>
</dbReference>
<dbReference type="AlphaFoldDB" id="A0A8S2A0I7"/>
<proteinExistence type="inferred from homology"/>
<evidence type="ECO:0008006" key="11">
    <source>
        <dbReference type="Google" id="ProtNLM"/>
    </source>
</evidence>
<evidence type="ECO:0000313" key="9">
    <source>
        <dbReference type="EMBL" id="CAE5967936.1"/>
    </source>
</evidence>
<dbReference type="InterPro" id="IPR002067">
    <property type="entry name" value="MCP"/>
</dbReference>
<sequence length="348" mass="37975">MAMVVPKEGLVVMDKESLSSASSDSHLRLQPHFPDFTIPVKDFFKSREAREFLSGALAGAMTKAVLAPLETIRTRMIVGVGSRSIPGSFLEVVQKQGWQGLWAGNEINMIRIIPTQAIELGTFEWVKRAMTSAQVKLKKIEDAKIEIGDFSFSPSISWISPVAVAGASAGIASTLVCHPLEVLKDRLTVSPEIYPSLTLAIPRIFRDDGIRGFYAGLGPTLVGMLPYSTCYYFMYDKMKTSYCKSKNKKALSRPEMLVLGALAGLTASTISFPLEVARKRLMVGALKGQCPPNMAAAIAEVVKKEGVMGLYRGWGASCLKVMPSSGITWVFYEAWKDILLAANTKPLI</sequence>
<feature type="repeat" description="Solcar" evidence="6">
    <location>
        <begin position="251"/>
        <end position="338"/>
    </location>
</feature>
<evidence type="ECO:0000256" key="6">
    <source>
        <dbReference type="PROSITE-ProRule" id="PRU00282"/>
    </source>
</evidence>
<organism evidence="9 10">
    <name type="scientific">Arabidopsis arenosa</name>
    <name type="common">Sand rock-cress</name>
    <name type="synonym">Cardaminopsis arenosa</name>
    <dbReference type="NCBI Taxonomy" id="38785"/>
    <lineage>
        <taxon>Eukaryota</taxon>
        <taxon>Viridiplantae</taxon>
        <taxon>Streptophyta</taxon>
        <taxon>Embryophyta</taxon>
        <taxon>Tracheophyta</taxon>
        <taxon>Spermatophyta</taxon>
        <taxon>Magnoliopsida</taxon>
        <taxon>eudicotyledons</taxon>
        <taxon>Gunneridae</taxon>
        <taxon>Pentapetalae</taxon>
        <taxon>rosids</taxon>
        <taxon>malvids</taxon>
        <taxon>Brassicales</taxon>
        <taxon>Brassicaceae</taxon>
        <taxon>Camelineae</taxon>
        <taxon>Arabidopsis</taxon>
    </lineage>
</organism>
<dbReference type="SUPFAM" id="SSF103506">
    <property type="entry name" value="Mitochondrial carrier"/>
    <property type="match status" value="1"/>
</dbReference>
<keyword evidence="10" id="KW-1185">Reference proteome</keyword>
<gene>
    <name evidence="9" type="ORF">AARE701A_LOCUS7678</name>
</gene>
<evidence type="ECO:0000256" key="2">
    <source>
        <dbReference type="ARBA" id="ARBA00022448"/>
    </source>
</evidence>
<dbReference type="InterPro" id="IPR023395">
    <property type="entry name" value="MCP_dom_sf"/>
</dbReference>
<evidence type="ECO:0000256" key="3">
    <source>
        <dbReference type="ARBA" id="ARBA00022692"/>
    </source>
</evidence>
<dbReference type="EMBL" id="LR999453">
    <property type="protein sequence ID" value="CAE5967936.1"/>
    <property type="molecule type" value="Genomic_DNA"/>
</dbReference>
<evidence type="ECO:0000256" key="1">
    <source>
        <dbReference type="ARBA" id="ARBA00004141"/>
    </source>
</evidence>
<comment type="subcellular location">
    <subcellularLocation>
        <location evidence="1">Membrane</location>
        <topology evidence="1">Multi-pass membrane protein</topology>
    </subcellularLocation>
</comment>
<feature type="transmembrane region" description="Helical" evidence="8">
    <location>
        <begin position="256"/>
        <end position="274"/>
    </location>
</feature>
<evidence type="ECO:0000256" key="8">
    <source>
        <dbReference type="SAM" id="Phobius"/>
    </source>
</evidence>
<dbReference type="GO" id="GO:0016020">
    <property type="term" value="C:membrane"/>
    <property type="evidence" value="ECO:0007669"/>
    <property type="project" value="UniProtKB-SubCell"/>
</dbReference>
<keyword evidence="8" id="KW-1133">Transmembrane helix</keyword>
<dbReference type="Gene3D" id="1.50.40.10">
    <property type="entry name" value="Mitochondrial carrier domain"/>
    <property type="match status" value="1"/>
</dbReference>
<reference evidence="9" key="1">
    <citation type="submission" date="2021-01" db="EMBL/GenBank/DDBJ databases">
        <authorList>
            <person name="Bezrukov I."/>
        </authorList>
    </citation>
    <scope>NUCLEOTIDE SEQUENCE</scope>
</reference>
<protein>
    <recommendedName>
        <fullName evidence="11">Mitochondrial adenine nucleotide transporter BTL1</fullName>
    </recommendedName>
</protein>
<evidence type="ECO:0000313" key="10">
    <source>
        <dbReference type="Proteomes" id="UP000682877"/>
    </source>
</evidence>
<dbReference type="PRINTS" id="PR00926">
    <property type="entry name" value="MITOCARRIER"/>
</dbReference>
<dbReference type="GO" id="GO:0005737">
    <property type="term" value="C:cytoplasm"/>
    <property type="evidence" value="ECO:0007669"/>
    <property type="project" value="UniProtKB-ARBA"/>
</dbReference>
<accession>A0A8S2A0I7</accession>
<keyword evidence="3 6" id="KW-0812">Transmembrane</keyword>